<dbReference type="InterPro" id="IPR027417">
    <property type="entry name" value="P-loop_NTPase"/>
</dbReference>
<dbReference type="Pfam" id="PF08352">
    <property type="entry name" value="oligo_HPY"/>
    <property type="match status" value="1"/>
</dbReference>
<comment type="similarity">
    <text evidence="2">Belongs to the ABC transporter superfamily.</text>
</comment>
<keyword evidence="7" id="KW-0472">Membrane</keyword>
<keyword evidence="6 9" id="KW-0067">ATP-binding</keyword>
<name>A0A7V8LMV8_9MYCO</name>
<feature type="domain" description="ABC transporter" evidence="8">
    <location>
        <begin position="5"/>
        <end position="253"/>
    </location>
</feature>
<accession>A0A7V8LMV8</accession>
<dbReference type="Proteomes" id="UP000037962">
    <property type="component" value="Unassembled WGS sequence"/>
</dbReference>
<dbReference type="Proteomes" id="UP000037843">
    <property type="component" value="Unassembled WGS sequence"/>
</dbReference>
<protein>
    <submittedName>
        <fullName evidence="9">Dipeptide/oligopeptide/nickel ABC transporter ATP-binding protein</fullName>
    </submittedName>
</protein>
<comment type="caution">
    <text evidence="9">The sequence shown here is derived from an EMBL/GenBank/DDBJ whole genome shotgun (WGS) entry which is preliminary data.</text>
</comment>
<evidence type="ECO:0000256" key="7">
    <source>
        <dbReference type="ARBA" id="ARBA00023136"/>
    </source>
</evidence>
<dbReference type="GeneID" id="45766446"/>
<dbReference type="EMBL" id="LJFO01000010">
    <property type="protein sequence ID" value="KPG08305.1"/>
    <property type="molecule type" value="Genomic_DNA"/>
</dbReference>
<dbReference type="SUPFAM" id="SSF52540">
    <property type="entry name" value="P-loop containing nucleoside triphosphate hydrolases"/>
    <property type="match status" value="1"/>
</dbReference>
<proteinExistence type="inferred from homology"/>
<keyword evidence="4" id="KW-1003">Cell membrane</keyword>
<dbReference type="InterPro" id="IPR017871">
    <property type="entry name" value="ABC_transporter-like_CS"/>
</dbReference>
<keyword evidence="5" id="KW-0547">Nucleotide-binding</keyword>
<dbReference type="InterPro" id="IPR003593">
    <property type="entry name" value="AAA+_ATPase"/>
</dbReference>
<evidence type="ECO:0000313" key="9">
    <source>
        <dbReference type="EMBL" id="KPG08305.1"/>
    </source>
</evidence>
<dbReference type="EMBL" id="LJFS01000016">
    <property type="protein sequence ID" value="KPG33234.1"/>
    <property type="molecule type" value="Genomic_DNA"/>
</dbReference>
<dbReference type="PROSITE" id="PS00211">
    <property type="entry name" value="ABC_TRANSPORTER_1"/>
    <property type="match status" value="1"/>
</dbReference>
<evidence type="ECO:0000313" key="12">
    <source>
        <dbReference type="Proteomes" id="UP000037962"/>
    </source>
</evidence>
<gene>
    <name evidence="9" type="ORF">AN908_17835</name>
    <name evidence="10" type="ORF">AN912_14025</name>
</gene>
<evidence type="ECO:0000256" key="4">
    <source>
        <dbReference type="ARBA" id="ARBA00022475"/>
    </source>
</evidence>
<dbReference type="SMART" id="SM00382">
    <property type="entry name" value="AAA"/>
    <property type="match status" value="1"/>
</dbReference>
<dbReference type="GO" id="GO:0015833">
    <property type="term" value="P:peptide transport"/>
    <property type="evidence" value="ECO:0007669"/>
    <property type="project" value="InterPro"/>
</dbReference>
<keyword evidence="12" id="KW-1185">Reference proteome</keyword>
<evidence type="ECO:0000256" key="2">
    <source>
        <dbReference type="ARBA" id="ARBA00005417"/>
    </source>
</evidence>
<dbReference type="KEGG" id="miz:BAB75_21525"/>
<evidence type="ECO:0000313" key="11">
    <source>
        <dbReference type="Proteomes" id="UP000037843"/>
    </source>
</evidence>
<dbReference type="CDD" id="cd03257">
    <property type="entry name" value="ABC_NikE_OppD_transporters"/>
    <property type="match status" value="1"/>
</dbReference>
<dbReference type="InterPro" id="IPR050388">
    <property type="entry name" value="ABC_Ni/Peptide_Import"/>
</dbReference>
<evidence type="ECO:0000259" key="8">
    <source>
        <dbReference type="PROSITE" id="PS50893"/>
    </source>
</evidence>
<dbReference type="RefSeq" id="WP_043076496.1">
    <property type="nucleotide sequence ID" value="NZ_CP011530.1"/>
</dbReference>
<dbReference type="InterPro" id="IPR003439">
    <property type="entry name" value="ABC_transporter-like_ATP-bd"/>
</dbReference>
<dbReference type="PROSITE" id="PS50893">
    <property type="entry name" value="ABC_TRANSPORTER_2"/>
    <property type="match status" value="1"/>
</dbReference>
<dbReference type="AlphaFoldDB" id="A0A7V8LMV8"/>
<dbReference type="Gene3D" id="3.40.50.300">
    <property type="entry name" value="P-loop containing nucleotide triphosphate hydrolases"/>
    <property type="match status" value="1"/>
</dbReference>
<sequence length="334" mass="35320">MTPLLEIENLSVTYRASRGNVVAVHDVSLALEAGKTIGIAGESGSGKSTVASAVLRLHPKSTTVTGRVTVAGNDVNALSWGALRRMRWTDAAMVFQGAMHSLNPIDSIGKQVAEPVFIHAPSTTKAAANTRVAELLEMVGLAPEHAYSYPHQLSGGQKQRVMIAMALACNPKLLIADEPTTALDVKVQAQILEVLASLSAELGLGLMLISHDLSVLASVCDQVLVMYGGRVIEQGPGADIFENPRHPYTRALASAFPTIGDPESRYRPQGVADGVASGIDSAAAELAFVERCRLADGNCLVHRPEFARFVGDNDAECLGADDLGTSRLEMEAAR</sequence>
<evidence type="ECO:0000256" key="1">
    <source>
        <dbReference type="ARBA" id="ARBA00004202"/>
    </source>
</evidence>
<evidence type="ECO:0000313" key="10">
    <source>
        <dbReference type="EMBL" id="KPG33234.1"/>
    </source>
</evidence>
<evidence type="ECO:0000256" key="3">
    <source>
        <dbReference type="ARBA" id="ARBA00022448"/>
    </source>
</evidence>
<dbReference type="OrthoDB" id="8036461at2"/>
<dbReference type="GO" id="GO:0005524">
    <property type="term" value="F:ATP binding"/>
    <property type="evidence" value="ECO:0007669"/>
    <property type="project" value="UniProtKB-KW"/>
</dbReference>
<organism evidence="9 11">
    <name type="scientific">Mycobacteroides immunogenum</name>
    <dbReference type="NCBI Taxonomy" id="83262"/>
    <lineage>
        <taxon>Bacteria</taxon>
        <taxon>Bacillati</taxon>
        <taxon>Actinomycetota</taxon>
        <taxon>Actinomycetes</taxon>
        <taxon>Mycobacteriales</taxon>
        <taxon>Mycobacteriaceae</taxon>
        <taxon>Mycobacteroides</taxon>
    </lineage>
</organism>
<evidence type="ECO:0000256" key="5">
    <source>
        <dbReference type="ARBA" id="ARBA00022741"/>
    </source>
</evidence>
<dbReference type="Pfam" id="PF00005">
    <property type="entry name" value="ABC_tran"/>
    <property type="match status" value="1"/>
</dbReference>
<keyword evidence="3" id="KW-0813">Transport</keyword>
<dbReference type="PANTHER" id="PTHR43297">
    <property type="entry name" value="OLIGOPEPTIDE TRANSPORT ATP-BINDING PROTEIN APPD"/>
    <property type="match status" value="1"/>
</dbReference>
<evidence type="ECO:0000256" key="6">
    <source>
        <dbReference type="ARBA" id="ARBA00022840"/>
    </source>
</evidence>
<dbReference type="FunFam" id="3.40.50.300:FF:000016">
    <property type="entry name" value="Oligopeptide ABC transporter ATP-binding component"/>
    <property type="match status" value="1"/>
</dbReference>
<dbReference type="GO" id="GO:0016887">
    <property type="term" value="F:ATP hydrolysis activity"/>
    <property type="evidence" value="ECO:0007669"/>
    <property type="project" value="InterPro"/>
</dbReference>
<dbReference type="InterPro" id="IPR013563">
    <property type="entry name" value="Oligopep_ABC_C"/>
</dbReference>
<dbReference type="NCBIfam" id="TIGR01727">
    <property type="entry name" value="oligo_HPY"/>
    <property type="match status" value="1"/>
</dbReference>
<dbReference type="GO" id="GO:0005886">
    <property type="term" value="C:plasma membrane"/>
    <property type="evidence" value="ECO:0007669"/>
    <property type="project" value="UniProtKB-SubCell"/>
</dbReference>
<dbReference type="PANTHER" id="PTHR43297:SF2">
    <property type="entry name" value="DIPEPTIDE TRANSPORT ATP-BINDING PROTEIN DPPD"/>
    <property type="match status" value="1"/>
</dbReference>
<reference evidence="11 12" key="1">
    <citation type="submission" date="2015-09" db="EMBL/GenBank/DDBJ databases">
        <title>Genome Sequences of Mycobacterium immunogenum Isolates, Recuperated from a Chloraminated Drinking Water Distribution System Simulator Subjected to Episodes of Nitrification.</title>
        <authorList>
            <person name="Gomez-Alvarez V."/>
            <person name="Revetta R.P."/>
        </authorList>
    </citation>
    <scope>NUCLEOTIDE SEQUENCE [LARGE SCALE GENOMIC DNA]</scope>
    <source>
        <strain evidence="9 11">H008</strain>
        <strain evidence="10 12">H076</strain>
    </source>
</reference>
<comment type="subcellular location">
    <subcellularLocation>
        <location evidence="1">Cell membrane</location>
        <topology evidence="1">Peripheral membrane protein</topology>
    </subcellularLocation>
</comment>